<proteinExistence type="predicted"/>
<evidence type="ECO:0000313" key="2">
    <source>
        <dbReference type="Proteomes" id="UP000664940"/>
    </source>
</evidence>
<reference evidence="1 2" key="1">
    <citation type="journal article" date="2020" name="Nature">
        <title>Six reference-quality genomes reveal evolution of bat adaptations.</title>
        <authorList>
            <person name="Jebb D."/>
            <person name="Huang Z."/>
            <person name="Pippel M."/>
            <person name="Hughes G.M."/>
            <person name="Lavrichenko K."/>
            <person name="Devanna P."/>
            <person name="Winkler S."/>
            <person name="Jermiin L.S."/>
            <person name="Skirmuntt E.C."/>
            <person name="Katzourakis A."/>
            <person name="Burkitt-Gray L."/>
            <person name="Ray D.A."/>
            <person name="Sullivan K.A.M."/>
            <person name="Roscito J.G."/>
            <person name="Kirilenko B.M."/>
            <person name="Davalos L.M."/>
            <person name="Corthals A.P."/>
            <person name="Power M.L."/>
            <person name="Jones G."/>
            <person name="Ransome R.D."/>
            <person name="Dechmann D.K.N."/>
            <person name="Locatelli A.G."/>
            <person name="Puechmaille S.J."/>
            <person name="Fedrigo O."/>
            <person name="Jarvis E.D."/>
            <person name="Hiller M."/>
            <person name="Vernes S.C."/>
            <person name="Myers E.W."/>
            <person name="Teeling E.C."/>
        </authorList>
    </citation>
    <scope>NUCLEOTIDE SEQUENCE [LARGE SCALE GENOMIC DNA]</scope>
    <source>
        <strain evidence="1">Bat1K_MPI-CBG_1</strain>
    </source>
</reference>
<comment type="caution">
    <text evidence="1">The sequence shown here is derived from an EMBL/GenBank/DDBJ whole genome shotgun (WGS) entry which is preliminary data.</text>
</comment>
<dbReference type="EMBL" id="JABVXQ010000005">
    <property type="protein sequence ID" value="KAF6109730.1"/>
    <property type="molecule type" value="Genomic_DNA"/>
</dbReference>
<gene>
    <name evidence="1" type="ORF">HJG60_010941</name>
</gene>
<accession>A0A834AHQ7</accession>
<organism evidence="1 2">
    <name type="scientific">Phyllostomus discolor</name>
    <name type="common">pale spear-nosed bat</name>
    <dbReference type="NCBI Taxonomy" id="89673"/>
    <lineage>
        <taxon>Eukaryota</taxon>
        <taxon>Metazoa</taxon>
        <taxon>Chordata</taxon>
        <taxon>Craniata</taxon>
        <taxon>Vertebrata</taxon>
        <taxon>Euteleostomi</taxon>
        <taxon>Mammalia</taxon>
        <taxon>Eutheria</taxon>
        <taxon>Laurasiatheria</taxon>
        <taxon>Chiroptera</taxon>
        <taxon>Yangochiroptera</taxon>
        <taxon>Phyllostomidae</taxon>
        <taxon>Phyllostominae</taxon>
        <taxon>Phyllostomus</taxon>
    </lineage>
</organism>
<dbReference type="Proteomes" id="UP000664940">
    <property type="component" value="Unassembled WGS sequence"/>
</dbReference>
<dbReference type="AlphaFoldDB" id="A0A834AHQ7"/>
<evidence type="ECO:0000313" key="1">
    <source>
        <dbReference type="EMBL" id="KAF6109730.1"/>
    </source>
</evidence>
<protein>
    <submittedName>
        <fullName evidence="1">Uncharacterized protein</fullName>
    </submittedName>
</protein>
<name>A0A834AHQ7_9CHIR</name>
<sequence length="125" mass="14089">MNASEQSRSAWCWETQGVVRAQKRLLSGPGRSRTASWGKRCWAGLDSHEYLFLASGYCLFLAQRRLPGLMCVQWAHPRVHLGVLPSLSLFQLLFSLRPWVGRLTPPASSDSGFGWRKLSQWGGRS</sequence>